<evidence type="ECO:0000313" key="3">
    <source>
        <dbReference type="Proteomes" id="UP000592780"/>
    </source>
</evidence>
<reference evidence="2 3" key="1">
    <citation type="submission" date="2020-08" db="EMBL/GenBank/DDBJ databases">
        <title>Genomic Encyclopedia of Type Strains, Phase IV (KMG-V): Genome sequencing to study the core and pangenomes of soil and plant-associated prokaryotes.</title>
        <authorList>
            <person name="Whitman W."/>
        </authorList>
    </citation>
    <scope>NUCLEOTIDE SEQUENCE [LARGE SCALE GENOMIC DNA]</scope>
    <source>
        <strain evidence="2 3">JPY158</strain>
    </source>
</reference>
<sequence>MLIYNAVLSGLMFVAFGTFVPGVPVWYIWIVVLLGGFFPGLQFKSLNLVVYADIENGAIGRATSLSAVVQPNVTRRRRGRWRLCAGDHAFAERPSACDVVGLLAGIAHRRFWLDWLDSDHSASSA</sequence>
<dbReference type="Proteomes" id="UP000592780">
    <property type="component" value="Unassembled WGS sequence"/>
</dbReference>
<protein>
    <submittedName>
        <fullName evidence="2">Uncharacterized protein</fullName>
    </submittedName>
</protein>
<proteinExistence type="predicted"/>
<name>A0A7W8Q0X0_PARAM</name>
<comment type="caution">
    <text evidence="2">The sequence shown here is derived from an EMBL/GenBank/DDBJ whole genome shotgun (WGS) entry which is preliminary data.</text>
</comment>
<keyword evidence="3" id="KW-1185">Reference proteome</keyword>
<organism evidence="2 3">
    <name type="scientific">Paraburkholderia atlantica</name>
    <dbReference type="NCBI Taxonomy" id="2654982"/>
    <lineage>
        <taxon>Bacteria</taxon>
        <taxon>Pseudomonadati</taxon>
        <taxon>Pseudomonadota</taxon>
        <taxon>Betaproteobacteria</taxon>
        <taxon>Burkholderiales</taxon>
        <taxon>Burkholderiaceae</taxon>
        <taxon>Paraburkholderia</taxon>
    </lineage>
</organism>
<dbReference type="AlphaFoldDB" id="A0A7W8Q0X0"/>
<keyword evidence="1" id="KW-1133">Transmembrane helix</keyword>
<feature type="transmembrane region" description="Helical" evidence="1">
    <location>
        <begin position="12"/>
        <end position="38"/>
    </location>
</feature>
<dbReference type="EMBL" id="JACHDD010000021">
    <property type="protein sequence ID" value="MBB5429225.1"/>
    <property type="molecule type" value="Genomic_DNA"/>
</dbReference>
<keyword evidence="1" id="KW-0472">Membrane</keyword>
<evidence type="ECO:0000256" key="1">
    <source>
        <dbReference type="SAM" id="Phobius"/>
    </source>
</evidence>
<accession>A0A7W8Q0X0</accession>
<evidence type="ECO:0000313" key="2">
    <source>
        <dbReference type="EMBL" id="MBB5429225.1"/>
    </source>
</evidence>
<gene>
    <name evidence="2" type="ORF">HDG40_007422</name>
</gene>
<keyword evidence="1" id="KW-0812">Transmembrane</keyword>